<dbReference type="Pfam" id="PF13391">
    <property type="entry name" value="HNH_2"/>
    <property type="match status" value="1"/>
</dbReference>
<gene>
    <name evidence="2" type="ORF">N7468_001588</name>
</gene>
<dbReference type="InterPro" id="IPR003615">
    <property type="entry name" value="HNH_nuc"/>
</dbReference>
<evidence type="ECO:0000313" key="3">
    <source>
        <dbReference type="Proteomes" id="UP001150941"/>
    </source>
</evidence>
<dbReference type="GeneID" id="83198188"/>
<dbReference type="Proteomes" id="UP001150941">
    <property type="component" value="Unassembled WGS sequence"/>
</dbReference>
<evidence type="ECO:0000259" key="1">
    <source>
        <dbReference type="Pfam" id="PF13391"/>
    </source>
</evidence>
<dbReference type="EMBL" id="JAPQKS010000002">
    <property type="protein sequence ID" value="KAJ5246605.1"/>
    <property type="molecule type" value="Genomic_DNA"/>
</dbReference>
<organism evidence="2 3">
    <name type="scientific">Penicillium chermesinum</name>
    <dbReference type="NCBI Taxonomy" id="63820"/>
    <lineage>
        <taxon>Eukaryota</taxon>
        <taxon>Fungi</taxon>
        <taxon>Dikarya</taxon>
        <taxon>Ascomycota</taxon>
        <taxon>Pezizomycotina</taxon>
        <taxon>Eurotiomycetes</taxon>
        <taxon>Eurotiomycetidae</taxon>
        <taxon>Eurotiales</taxon>
        <taxon>Aspergillaceae</taxon>
        <taxon>Penicillium</taxon>
    </lineage>
</organism>
<keyword evidence="3" id="KW-1185">Reference proteome</keyword>
<reference evidence="2" key="2">
    <citation type="journal article" date="2023" name="IMA Fungus">
        <title>Comparative genomic study of the Penicillium genus elucidates a diverse pangenome and 15 lateral gene transfer events.</title>
        <authorList>
            <person name="Petersen C."/>
            <person name="Sorensen T."/>
            <person name="Nielsen M.R."/>
            <person name="Sondergaard T.E."/>
            <person name="Sorensen J.L."/>
            <person name="Fitzpatrick D.A."/>
            <person name="Frisvad J.C."/>
            <person name="Nielsen K.L."/>
        </authorList>
    </citation>
    <scope>NUCLEOTIDE SEQUENCE</scope>
    <source>
        <strain evidence="2">IBT 19713</strain>
    </source>
</reference>
<proteinExistence type="predicted"/>
<comment type="caution">
    <text evidence="2">The sequence shown here is derived from an EMBL/GenBank/DDBJ whole genome shotgun (WGS) entry which is preliminary data.</text>
</comment>
<accession>A0A9W9PGX4</accession>
<dbReference type="AlphaFoldDB" id="A0A9W9PGX4"/>
<name>A0A9W9PGX4_9EURO</name>
<dbReference type="RefSeq" id="XP_058334026.1">
    <property type="nucleotide sequence ID" value="XM_058470885.1"/>
</dbReference>
<dbReference type="OrthoDB" id="4327339at2759"/>
<reference evidence="2" key="1">
    <citation type="submission" date="2022-11" db="EMBL/GenBank/DDBJ databases">
        <authorList>
            <person name="Petersen C."/>
        </authorList>
    </citation>
    <scope>NUCLEOTIDE SEQUENCE</scope>
    <source>
        <strain evidence="2">IBT 19713</strain>
    </source>
</reference>
<feature type="domain" description="HNH nuclease" evidence="1">
    <location>
        <begin position="36"/>
        <end position="75"/>
    </location>
</feature>
<evidence type="ECO:0000313" key="2">
    <source>
        <dbReference type="EMBL" id="KAJ5246605.1"/>
    </source>
</evidence>
<protein>
    <recommendedName>
        <fullName evidence="1">HNH nuclease domain-containing protein</fullName>
    </recommendedName>
</protein>
<sequence>MGKVIDETLHFNRSHKPIRFQPGAEVVANMWETLYRYFPEVRKVIRSSAIDEIQNGLTLQGTMHYAFGHFQCTFEPVVTFVDPTEPEWGSKLPSRILLDCHYRLTKLFDASGIGEAIDKSLDSLKELKTGSVLDRATTDVGSLIRFSVWESNTT</sequence>